<protein>
    <submittedName>
        <fullName evidence="1">Uncharacterized protein</fullName>
    </submittedName>
</protein>
<evidence type="ECO:0000313" key="1">
    <source>
        <dbReference type="EMBL" id="KAJ2983917.1"/>
    </source>
</evidence>
<dbReference type="Proteomes" id="UP001143910">
    <property type="component" value="Unassembled WGS sequence"/>
</dbReference>
<comment type="caution">
    <text evidence="1">The sequence shown here is derived from an EMBL/GenBank/DDBJ whole genome shotgun (WGS) entry which is preliminary data.</text>
</comment>
<keyword evidence="2" id="KW-1185">Reference proteome</keyword>
<proteinExistence type="predicted"/>
<accession>A0ACC1NX44</accession>
<gene>
    <name evidence="1" type="ORF">NQ176_g349</name>
</gene>
<organism evidence="1 2">
    <name type="scientific">Zarea fungicola</name>
    <dbReference type="NCBI Taxonomy" id="93591"/>
    <lineage>
        <taxon>Eukaryota</taxon>
        <taxon>Fungi</taxon>
        <taxon>Dikarya</taxon>
        <taxon>Ascomycota</taxon>
        <taxon>Pezizomycotina</taxon>
        <taxon>Sordariomycetes</taxon>
        <taxon>Hypocreomycetidae</taxon>
        <taxon>Hypocreales</taxon>
        <taxon>Cordycipitaceae</taxon>
        <taxon>Zarea</taxon>
    </lineage>
</organism>
<sequence length="777" mass="85310">MTPSIGNDVDLKGKAILSNSVSENKKQVLEKSGIKAVATGPCDGTEVYDPSSDNSVLDTAEAVVTHLLPMRDDFEPALTFRSVFLASCLASFQAAMSQIYSFKPTSVGVSGTFIVLIAYFAGVAWSKFLPRGDVHEARWREKGGQGKPPRWIRILSFFNHGHWNLKEHAICSITATSASNATASITVFTAQNLFYDLPLSATTVVLSTLSIGLFGYGLCGIFRPIAVWHVESVYWSNIPLVKTLQELHWSKLKSSKPLRVFWWSFTGMFAYEFLPAYIMPWLNSVSIPCLASMKATGEKASVLTNIFGGAQNNEGLGLFSLSFDWQYITTAATSMPLTTQLHSAVGFFICIIAMAGIYYNNVWDSRLLPFMSTRLRSASGAAYPIAKVFPGGILDESALEKHGIPRLTGSFAYAMLMANAAIGALIAHCILFWGSDIIKTYKSARRGIFNDKHHEHMAKHYKETPWWWYAFILAGSFILGLAVVLSQNITLPVWAFIVSLLVGTVIAPFSVILLARFGNGIATNNLSKMIAGLALPGRPIGNMYFAAWSHTVIASCVNLSSDLKLGEYLKVPPREMFITQVYGTVLGAIVNYAVMISIVKGNRDLLTNTDGNSSWSGASIQSYNTNAASWALAKYIYSPGTPYAVVPFGILIGAGFVAFQRITVIFMPTVRGFSIDRLNFPQLLQYAGFIPYNQSQTCIIFSLIIAGVFVQFYLRNYHPRIFKNYSYLVTSAWDGGSLTCLFILSFAVFGAAGRSVPFPQWWGNNVKGNLDLCPVAE</sequence>
<reference evidence="1" key="1">
    <citation type="submission" date="2022-08" db="EMBL/GenBank/DDBJ databases">
        <title>Genome Sequence of Lecanicillium fungicola.</title>
        <authorList>
            <person name="Buettner E."/>
        </authorList>
    </citation>
    <scope>NUCLEOTIDE SEQUENCE</scope>
    <source>
        <strain evidence="1">Babe33</strain>
    </source>
</reference>
<dbReference type="EMBL" id="JANJQO010000012">
    <property type="protein sequence ID" value="KAJ2983917.1"/>
    <property type="molecule type" value="Genomic_DNA"/>
</dbReference>
<evidence type="ECO:0000313" key="2">
    <source>
        <dbReference type="Proteomes" id="UP001143910"/>
    </source>
</evidence>
<name>A0ACC1NX44_9HYPO</name>